<keyword evidence="3" id="KW-1185">Reference proteome</keyword>
<feature type="domain" description="N-acetyltransferase" evidence="1">
    <location>
        <begin position="6"/>
        <end position="148"/>
    </location>
</feature>
<dbReference type="SUPFAM" id="SSF55729">
    <property type="entry name" value="Acyl-CoA N-acyltransferases (Nat)"/>
    <property type="match status" value="1"/>
</dbReference>
<evidence type="ECO:0000313" key="3">
    <source>
        <dbReference type="Proteomes" id="UP000680670"/>
    </source>
</evidence>
<evidence type="ECO:0000259" key="1">
    <source>
        <dbReference type="PROSITE" id="PS51186"/>
    </source>
</evidence>
<gene>
    <name evidence="2" type="ORF">J6TS1_10020</name>
</gene>
<organism evidence="2 3">
    <name type="scientific">Siminovitchia terrae</name>
    <name type="common">Bacillus terrae</name>
    <dbReference type="NCBI Taxonomy" id="1914933"/>
    <lineage>
        <taxon>Bacteria</taxon>
        <taxon>Bacillati</taxon>
        <taxon>Bacillota</taxon>
        <taxon>Bacilli</taxon>
        <taxon>Bacillales</taxon>
        <taxon>Bacillaceae</taxon>
        <taxon>Siminovitchia</taxon>
    </lineage>
</organism>
<name>A0ABQ4KSW1_SIMTE</name>
<evidence type="ECO:0000313" key="2">
    <source>
        <dbReference type="EMBL" id="GIN95132.1"/>
    </source>
</evidence>
<dbReference type="Gene3D" id="3.40.630.30">
    <property type="match status" value="1"/>
</dbReference>
<dbReference type="PANTHER" id="PTHR13355">
    <property type="entry name" value="GLUCOSAMINE 6-PHOSPHATE N-ACETYLTRANSFERASE"/>
    <property type="match status" value="1"/>
</dbReference>
<comment type="caution">
    <text evidence="2">The sequence shown here is derived from an EMBL/GenBank/DDBJ whole genome shotgun (WGS) entry which is preliminary data.</text>
</comment>
<dbReference type="PROSITE" id="PS51186">
    <property type="entry name" value="GNAT"/>
    <property type="match status" value="1"/>
</dbReference>
<reference evidence="2 3" key="1">
    <citation type="submission" date="2021-03" db="EMBL/GenBank/DDBJ databases">
        <title>Antimicrobial resistance genes in bacteria isolated from Japanese honey, and their potential for conferring macrolide and lincosamide resistance in the American foulbrood pathogen Paenibacillus larvae.</title>
        <authorList>
            <person name="Okamoto M."/>
            <person name="Kumagai M."/>
            <person name="Kanamori H."/>
            <person name="Takamatsu D."/>
        </authorList>
    </citation>
    <scope>NUCLEOTIDE SEQUENCE [LARGE SCALE GENOMIC DNA]</scope>
    <source>
        <strain evidence="2 3">J6TS1</strain>
    </source>
</reference>
<dbReference type="InterPro" id="IPR016181">
    <property type="entry name" value="Acyl_CoA_acyltransferase"/>
</dbReference>
<dbReference type="EMBL" id="BORJ01000002">
    <property type="protein sequence ID" value="GIN95132.1"/>
    <property type="molecule type" value="Genomic_DNA"/>
</dbReference>
<dbReference type="Proteomes" id="UP000680670">
    <property type="component" value="Unassembled WGS sequence"/>
</dbReference>
<dbReference type="Pfam" id="PF13673">
    <property type="entry name" value="Acetyltransf_10"/>
    <property type="match status" value="1"/>
</dbReference>
<accession>A0ABQ4KSW1</accession>
<dbReference type="RefSeq" id="WP_212946626.1">
    <property type="nucleotide sequence ID" value="NZ_BORI01000001.1"/>
</dbReference>
<sequence length="148" mass="17344">MEWKLKAFDEMTIDELYSILRERVDIFVVEQQCPYRELDNFDQTSYHIYACDGKEIAAYARILPAGTAYQELSIGRVLVKESYRGRGLAAELMTRALEFIREELKVETVRLQAQEYLLNFYGSFGFEKISEVYMDEGIPHADMLLKFE</sequence>
<dbReference type="PANTHER" id="PTHR13355:SF11">
    <property type="entry name" value="GLUCOSAMINE 6-PHOSPHATE N-ACETYLTRANSFERASE"/>
    <property type="match status" value="1"/>
</dbReference>
<protein>
    <submittedName>
        <fullName evidence="2">Acetyltransferase</fullName>
    </submittedName>
</protein>
<proteinExistence type="predicted"/>
<dbReference type="CDD" id="cd04301">
    <property type="entry name" value="NAT_SF"/>
    <property type="match status" value="1"/>
</dbReference>
<dbReference type="InterPro" id="IPR039143">
    <property type="entry name" value="GNPNAT1-like"/>
</dbReference>
<dbReference type="InterPro" id="IPR000182">
    <property type="entry name" value="GNAT_dom"/>
</dbReference>